<dbReference type="EMBL" id="JAAGKO020000069">
    <property type="protein sequence ID" value="MDI5967039.1"/>
    <property type="molecule type" value="Genomic_DNA"/>
</dbReference>
<comment type="caution">
    <text evidence="5">The sequence shown here is derived from an EMBL/GenBank/DDBJ whole genome shotgun (WGS) entry which is preliminary data.</text>
</comment>
<evidence type="ECO:0000256" key="2">
    <source>
        <dbReference type="ARBA" id="ARBA00022679"/>
    </source>
</evidence>
<dbReference type="Gene3D" id="3.90.470.20">
    <property type="entry name" value="4'-phosphopantetheinyl transferase domain"/>
    <property type="match status" value="1"/>
</dbReference>
<reference evidence="5 6" key="1">
    <citation type="submission" date="2023-05" db="EMBL/GenBank/DDBJ databases">
        <title>Streptantibioticus silvisoli sp. nov., acidotolerant actinomycetes 1 from pine litter.</title>
        <authorList>
            <person name="Swiecimska M."/>
            <person name="Golinska P."/>
            <person name="Sangal V."/>
            <person name="Wachnowicz B."/>
            <person name="Goodfellow M."/>
        </authorList>
    </citation>
    <scope>NUCLEOTIDE SEQUENCE</scope>
    <source>
        <strain evidence="5">SL13</strain>
        <strain evidence="4 6">SL54</strain>
    </source>
</reference>
<dbReference type="PANTHER" id="PTHR12215:SF10">
    <property type="entry name" value="L-AMINOADIPATE-SEMIALDEHYDE DEHYDROGENASE-PHOSPHOPANTETHEINYL TRANSFERASE"/>
    <property type="match status" value="1"/>
</dbReference>
<dbReference type="Proteomes" id="UP001156398">
    <property type="component" value="Unassembled WGS sequence"/>
</dbReference>
<dbReference type="AlphaFoldDB" id="A0AA90H9B0"/>
<dbReference type="InterPro" id="IPR008278">
    <property type="entry name" value="4-PPantetheinyl_Trfase_dom"/>
</dbReference>
<evidence type="ECO:0000313" key="4">
    <source>
        <dbReference type="EMBL" id="MDI5967039.1"/>
    </source>
</evidence>
<proteinExistence type="inferred from homology"/>
<protein>
    <submittedName>
        <fullName evidence="5">4'-phosphopantetheinyl transferase superfamily protein</fullName>
    </submittedName>
</protein>
<dbReference type="Pfam" id="PF01648">
    <property type="entry name" value="ACPS"/>
    <property type="match status" value="1"/>
</dbReference>
<dbReference type="RefSeq" id="WP_271318771.1">
    <property type="nucleotide sequence ID" value="NZ_JAAGKO020000069.1"/>
</dbReference>
<dbReference type="GO" id="GO:0008897">
    <property type="term" value="F:holo-[acyl-carrier-protein] synthase activity"/>
    <property type="evidence" value="ECO:0007669"/>
    <property type="project" value="InterPro"/>
</dbReference>
<keyword evidence="6" id="KW-1185">Reference proteome</keyword>
<dbReference type="GO" id="GO:0000287">
    <property type="term" value="F:magnesium ion binding"/>
    <property type="evidence" value="ECO:0007669"/>
    <property type="project" value="InterPro"/>
</dbReference>
<dbReference type="EMBL" id="JABXJJ020000065">
    <property type="protein sequence ID" value="MDI5974226.1"/>
    <property type="molecule type" value="Genomic_DNA"/>
</dbReference>
<evidence type="ECO:0000256" key="1">
    <source>
        <dbReference type="ARBA" id="ARBA00010990"/>
    </source>
</evidence>
<evidence type="ECO:0000313" key="5">
    <source>
        <dbReference type="EMBL" id="MDI5974226.1"/>
    </source>
</evidence>
<evidence type="ECO:0000259" key="3">
    <source>
        <dbReference type="Pfam" id="PF01648"/>
    </source>
</evidence>
<name>A0AA90H9B0_9ACTN</name>
<dbReference type="GO" id="GO:0019878">
    <property type="term" value="P:lysine biosynthetic process via aminoadipic acid"/>
    <property type="evidence" value="ECO:0007669"/>
    <property type="project" value="TreeGrafter"/>
</dbReference>
<feature type="domain" description="4'-phosphopantetheinyl transferase" evidence="3">
    <location>
        <begin position="121"/>
        <end position="196"/>
    </location>
</feature>
<dbReference type="SUPFAM" id="SSF56214">
    <property type="entry name" value="4'-phosphopantetheinyl transferase"/>
    <property type="match status" value="2"/>
</dbReference>
<keyword evidence="2 5" id="KW-0808">Transferase</keyword>
<dbReference type="InterPro" id="IPR050559">
    <property type="entry name" value="P-Pant_transferase_sf"/>
</dbReference>
<organism evidence="5">
    <name type="scientific">Streptantibioticus silvisoli</name>
    <dbReference type="NCBI Taxonomy" id="2705255"/>
    <lineage>
        <taxon>Bacteria</taxon>
        <taxon>Bacillati</taxon>
        <taxon>Actinomycetota</taxon>
        <taxon>Actinomycetes</taxon>
        <taxon>Kitasatosporales</taxon>
        <taxon>Streptomycetaceae</taxon>
        <taxon>Streptantibioticus</taxon>
    </lineage>
</organism>
<dbReference type="InterPro" id="IPR037143">
    <property type="entry name" value="4-PPantetheinyl_Trfase_dom_sf"/>
</dbReference>
<comment type="similarity">
    <text evidence="1">Belongs to the P-Pant transferase superfamily. Gsp/Sfp/HetI/AcpT family.</text>
</comment>
<evidence type="ECO:0000313" key="6">
    <source>
        <dbReference type="Proteomes" id="UP001156398"/>
    </source>
</evidence>
<accession>A0AA90H9B0</accession>
<gene>
    <name evidence="4" type="ORF">POF43_030660</name>
    <name evidence="5" type="ORF">POF50_033610</name>
</gene>
<sequence length="230" mass="24418">MPAVLTSPGPGEAPHVWLLRVGDRAAGLPGALGMLDERERGRYEKFRLDKHRTAYGVAHVALRELLAAYTGVPAAEQRFVSQTCPTCGGPHGRPAVATEDAPHFSLSHSGELVLIAFAGTPVGADVEELPTVRTADEIAPRLHPRERDEIVAVADDDERRTAFARCWTRKEAYLKGTGEGLSGGLGRDYVGAAEIPGRPPGWRLADTDAPAGYRAAIALADPDAPPPAGH</sequence>
<dbReference type="PANTHER" id="PTHR12215">
    <property type="entry name" value="PHOSPHOPANTETHEINE TRANSFERASE"/>
    <property type="match status" value="1"/>
</dbReference>
<dbReference type="GO" id="GO:0005829">
    <property type="term" value="C:cytosol"/>
    <property type="evidence" value="ECO:0007669"/>
    <property type="project" value="TreeGrafter"/>
</dbReference>